<organism evidence="1 2">
    <name type="scientific">Punica granatum</name>
    <name type="common">Pomegranate</name>
    <dbReference type="NCBI Taxonomy" id="22663"/>
    <lineage>
        <taxon>Eukaryota</taxon>
        <taxon>Viridiplantae</taxon>
        <taxon>Streptophyta</taxon>
        <taxon>Embryophyta</taxon>
        <taxon>Tracheophyta</taxon>
        <taxon>Spermatophyta</taxon>
        <taxon>Magnoliopsida</taxon>
        <taxon>eudicotyledons</taxon>
        <taxon>Gunneridae</taxon>
        <taxon>Pentapetalae</taxon>
        <taxon>rosids</taxon>
        <taxon>malvids</taxon>
        <taxon>Myrtales</taxon>
        <taxon>Lythraceae</taxon>
        <taxon>Punica</taxon>
    </lineage>
</organism>
<sequence length="27" mass="3262">EKNALKEEKLKQEEKYKWAIVDGVKEK</sequence>
<feature type="non-terminal residue" evidence="1">
    <location>
        <position position="1"/>
    </location>
</feature>
<dbReference type="GO" id="GO:0006265">
    <property type="term" value="P:DNA topological change"/>
    <property type="evidence" value="ECO:0007669"/>
    <property type="project" value="InterPro"/>
</dbReference>
<comment type="caution">
    <text evidence="1">The sequence shown here is derived from an EMBL/GenBank/DDBJ whole genome shotgun (WGS) entry which is preliminary data.</text>
</comment>
<dbReference type="EMBL" id="PGOL01035791">
    <property type="protein sequence ID" value="PKI26177.1"/>
    <property type="molecule type" value="Genomic_DNA"/>
</dbReference>
<evidence type="ECO:0000313" key="2">
    <source>
        <dbReference type="Proteomes" id="UP000233551"/>
    </source>
</evidence>
<dbReference type="GO" id="GO:0003677">
    <property type="term" value="F:DNA binding"/>
    <property type="evidence" value="ECO:0007669"/>
    <property type="project" value="InterPro"/>
</dbReference>
<proteinExistence type="predicted"/>
<name>A0A2I0HFL7_PUNGR</name>
<dbReference type="AlphaFoldDB" id="A0A2I0HFL7"/>
<protein>
    <submittedName>
        <fullName evidence="1">Uncharacterized protein</fullName>
    </submittedName>
</protein>
<keyword evidence="2" id="KW-1185">Reference proteome</keyword>
<feature type="non-terminal residue" evidence="1">
    <location>
        <position position="27"/>
    </location>
</feature>
<dbReference type="Proteomes" id="UP000233551">
    <property type="component" value="Unassembled WGS sequence"/>
</dbReference>
<accession>A0A2I0HFL7</accession>
<evidence type="ECO:0000313" key="1">
    <source>
        <dbReference type="EMBL" id="PKI26177.1"/>
    </source>
</evidence>
<dbReference type="InterPro" id="IPR036202">
    <property type="entry name" value="TopoI_DNA-bd_euk_N_sf"/>
</dbReference>
<dbReference type="SUPFAM" id="SSF56741">
    <property type="entry name" value="Eukaryotic DNA topoisomerase I, N-terminal DNA-binding fragment"/>
    <property type="match status" value="1"/>
</dbReference>
<dbReference type="GO" id="GO:0003917">
    <property type="term" value="F:DNA topoisomerase type I (single strand cut, ATP-independent) activity"/>
    <property type="evidence" value="ECO:0007669"/>
    <property type="project" value="InterPro"/>
</dbReference>
<gene>
    <name evidence="1" type="ORF">CRG98_049134</name>
</gene>
<reference evidence="1 2" key="1">
    <citation type="submission" date="2017-11" db="EMBL/GenBank/DDBJ databases">
        <title>De-novo sequencing of pomegranate (Punica granatum L.) genome.</title>
        <authorList>
            <person name="Akparov Z."/>
            <person name="Amiraslanov A."/>
            <person name="Hajiyeva S."/>
            <person name="Abbasov M."/>
            <person name="Kaur K."/>
            <person name="Hamwieh A."/>
            <person name="Solovyev V."/>
            <person name="Salamov A."/>
            <person name="Braich B."/>
            <person name="Kosarev P."/>
            <person name="Mahmoud A."/>
            <person name="Hajiyev E."/>
            <person name="Babayeva S."/>
            <person name="Izzatullayeva V."/>
            <person name="Mammadov A."/>
            <person name="Mammadov A."/>
            <person name="Sharifova S."/>
            <person name="Ojaghi J."/>
            <person name="Eynullazada K."/>
            <person name="Bayramov B."/>
            <person name="Abdulazimova A."/>
            <person name="Shahmuradov I."/>
        </authorList>
    </citation>
    <scope>NUCLEOTIDE SEQUENCE [LARGE SCALE GENOMIC DNA]</scope>
    <source>
        <strain evidence="2">cv. AG2017</strain>
        <tissue evidence="1">Leaf</tissue>
    </source>
</reference>
<dbReference type="GO" id="GO:0005694">
    <property type="term" value="C:chromosome"/>
    <property type="evidence" value="ECO:0007669"/>
    <property type="project" value="InterPro"/>
</dbReference>